<evidence type="ECO:0000259" key="1">
    <source>
        <dbReference type="Pfam" id="PF00149"/>
    </source>
</evidence>
<dbReference type="GO" id="GO:0016787">
    <property type="term" value="F:hydrolase activity"/>
    <property type="evidence" value="ECO:0007669"/>
    <property type="project" value="InterPro"/>
</dbReference>
<dbReference type="SUPFAM" id="SSF56300">
    <property type="entry name" value="Metallo-dependent phosphatases"/>
    <property type="match status" value="1"/>
</dbReference>
<name>A0A165M3S0_PELLU</name>
<gene>
    <name evidence="2" type="ORF">A3K90_06030</name>
</gene>
<reference evidence="2 3" key="1">
    <citation type="submission" date="2016-03" db="EMBL/GenBank/DDBJ databases">
        <title>Speciation and ecological success in dimly lit waters: horizontal gene transfer in a green sulfur bacteria bloom unveiled by metagenomic assembly.</title>
        <authorList>
            <person name="Llorens-Mares T."/>
            <person name="Liu Z."/>
            <person name="Allen L.Z."/>
            <person name="Rusch D.B."/>
            <person name="Craig M.T."/>
            <person name="Dupont C.L."/>
            <person name="Bryant D.A."/>
            <person name="Casamayor E.O."/>
        </authorList>
    </citation>
    <scope>NUCLEOTIDE SEQUENCE [LARGE SCALE GENOMIC DNA]</scope>
    <source>
        <strain evidence="2">CIII</strain>
    </source>
</reference>
<dbReference type="Pfam" id="PF00149">
    <property type="entry name" value="Metallophos"/>
    <property type="match status" value="1"/>
</dbReference>
<accession>A0A165M3S0</accession>
<proteinExistence type="predicted"/>
<dbReference type="Proteomes" id="UP000076481">
    <property type="component" value="Unassembled WGS sequence"/>
</dbReference>
<dbReference type="InterPro" id="IPR029052">
    <property type="entry name" value="Metallo-depent_PP-like"/>
</dbReference>
<dbReference type="AlphaFoldDB" id="A0A165M3S0"/>
<comment type="caution">
    <text evidence="2">The sequence shown here is derived from an EMBL/GenBank/DDBJ whole genome shotgun (WGS) entry which is preliminary data.</text>
</comment>
<organism evidence="2 3">
    <name type="scientific">Pelodictyon luteolum</name>
    <dbReference type="NCBI Taxonomy" id="1100"/>
    <lineage>
        <taxon>Bacteria</taxon>
        <taxon>Pseudomonadati</taxon>
        <taxon>Chlorobiota</taxon>
        <taxon>Chlorobiia</taxon>
        <taxon>Chlorobiales</taxon>
        <taxon>Chlorobiaceae</taxon>
        <taxon>Chlorobium/Pelodictyon group</taxon>
        <taxon>Pelodictyon</taxon>
    </lineage>
</organism>
<dbReference type="InterPro" id="IPR004843">
    <property type="entry name" value="Calcineurin-like_PHP"/>
</dbReference>
<feature type="domain" description="Calcineurin-like phosphoesterase" evidence="1">
    <location>
        <begin position="28"/>
        <end position="215"/>
    </location>
</feature>
<evidence type="ECO:0000313" key="2">
    <source>
        <dbReference type="EMBL" id="KZK74776.1"/>
    </source>
</evidence>
<dbReference type="EMBL" id="LVWG01000018">
    <property type="protein sequence ID" value="KZK74776.1"/>
    <property type="molecule type" value="Genomic_DNA"/>
</dbReference>
<evidence type="ECO:0000313" key="3">
    <source>
        <dbReference type="Proteomes" id="UP000076481"/>
    </source>
</evidence>
<protein>
    <submittedName>
        <fullName evidence="2">Metallophosphoesterase</fullName>
    </submittedName>
</protein>
<dbReference type="RefSeq" id="WP_303681071.1">
    <property type="nucleotide sequence ID" value="NZ_LVWG01000018.1"/>
</dbReference>
<dbReference type="Gene3D" id="3.60.21.10">
    <property type="match status" value="1"/>
</dbReference>
<sequence length="357" mass="41069">MSIHKKKHPHLERLLQNASKVSLETDTRVLILSDLHMGNGGRRDEFRRNSDLIEAMLSNYYLPEQYGLVLNGDIEELFKFPLDEISRAWTSMYDIFGEFSRTSFLWKTIGNHDTELAGNRSYPLADSLVESVKFSYGDETILVFHGHQASVLLWESYPIVSRAVIFFLRYIAKPVGIRNFSIAYNSRRRFAIEKSIYEFSNEAKVVSIIGHTHRPLFESLSKVDYLNYRIEELCRAYSSAENGEKVSIEGKIAELKGELEACYREGKRIGLRSGLYNNITIPSVFNSGCAIGKRGITALEIEGNRIRLVYWYNGKRSRRFTSDRDNSPHELGSTGYYRIVLNEDSLDYVFSRLHLLA</sequence>